<keyword evidence="1" id="KW-0472">Membrane</keyword>
<dbReference type="Pfam" id="PF02953">
    <property type="entry name" value="zf-Tim10_DDP"/>
    <property type="match status" value="1"/>
</dbReference>
<evidence type="ECO:0000313" key="3">
    <source>
        <dbReference type="EMBL" id="KAK6173195.1"/>
    </source>
</evidence>
<evidence type="ECO:0000313" key="4">
    <source>
        <dbReference type="Proteomes" id="UP001347796"/>
    </source>
</evidence>
<keyword evidence="1" id="KW-1015">Disulfide bond</keyword>
<evidence type="ECO:0000259" key="2">
    <source>
        <dbReference type="Pfam" id="PF02953"/>
    </source>
</evidence>
<comment type="caution">
    <text evidence="3">The sequence shown here is derived from an EMBL/GenBank/DDBJ whole genome shotgun (WGS) entry which is preliminary data.</text>
</comment>
<gene>
    <name evidence="3" type="ORF">SNE40_016693</name>
</gene>
<comment type="subunit">
    <text evidence="1">Heterohexamer.</text>
</comment>
<keyword evidence="1" id="KW-0813">Transport</keyword>
<keyword evidence="1" id="KW-0999">Mitochondrion inner membrane</keyword>
<keyword evidence="4" id="KW-1185">Reference proteome</keyword>
<dbReference type="EMBL" id="JAZGQO010000011">
    <property type="protein sequence ID" value="KAK6173195.1"/>
    <property type="molecule type" value="Genomic_DNA"/>
</dbReference>
<feature type="domain" description="Tim10-like" evidence="2">
    <location>
        <begin position="11"/>
        <end position="72"/>
    </location>
</feature>
<comment type="similarity">
    <text evidence="1">Belongs to the small Tim family.</text>
</comment>
<dbReference type="Gene3D" id="1.10.287.810">
    <property type="entry name" value="Mitochondrial import inner membrane translocase subunit tim13 like domains"/>
    <property type="match status" value="1"/>
</dbReference>
<accession>A0AAN8JDR3</accession>
<proteinExistence type="inferred from homology"/>
<keyword evidence="1" id="KW-0496">Mitochondrion</keyword>
<keyword evidence="1" id="KW-0811">Translocation</keyword>
<name>A0AAN8JDR3_PATCE</name>
<dbReference type="AlphaFoldDB" id="A0AAN8JDR3"/>
<comment type="function">
    <text evidence="1">Mitochondrial intermembrane chaperone that participates in the import and insertion of some multi-pass transmembrane proteins into the mitochondrial inner membrane. Also required for the transfer of beta-barrel precursors from the TOM complex to the sorting and assembly machinery (SAM complex) of the outer membrane. Acts as a chaperone-like protein that protects the hydrophobic precursors from aggregation and guide them through the mitochondrial intermembrane space.</text>
</comment>
<dbReference type="InterPro" id="IPR035427">
    <property type="entry name" value="Tim10-like_dom_sf"/>
</dbReference>
<comment type="subcellular location">
    <subcellularLocation>
        <location evidence="1">Mitochondrion inner membrane</location>
        <topology evidence="1">Peripheral membrane protein</topology>
        <orientation evidence="1">Intermembrane side</orientation>
    </subcellularLocation>
</comment>
<comment type="domain">
    <text evidence="1">The twin CX3C motif contains 4 conserved Cys residues that form 2 disulfide bonds in the mitochondrial intermembrane space.</text>
</comment>
<dbReference type="GO" id="GO:0015031">
    <property type="term" value="P:protein transport"/>
    <property type="evidence" value="ECO:0007669"/>
    <property type="project" value="UniProtKB-KW"/>
</dbReference>
<dbReference type="GO" id="GO:0005743">
    <property type="term" value="C:mitochondrial inner membrane"/>
    <property type="evidence" value="ECO:0007669"/>
    <property type="project" value="UniProtKB-SubCell"/>
</dbReference>
<dbReference type="Proteomes" id="UP001347796">
    <property type="component" value="Unassembled WGS sequence"/>
</dbReference>
<reference evidence="3 4" key="1">
    <citation type="submission" date="2024-01" db="EMBL/GenBank/DDBJ databases">
        <title>The genome of the rayed Mediterranean limpet Patella caerulea (Linnaeus, 1758).</title>
        <authorList>
            <person name="Anh-Thu Weber A."/>
            <person name="Halstead-Nussloch G."/>
        </authorList>
    </citation>
    <scope>NUCLEOTIDE SEQUENCE [LARGE SCALE GENOMIC DNA]</scope>
    <source>
        <strain evidence="3">AATW-2023a</strain>
        <tissue evidence="3">Whole specimen</tissue>
    </source>
</reference>
<dbReference type="SUPFAM" id="SSF144122">
    <property type="entry name" value="Tim10-like"/>
    <property type="match status" value="1"/>
</dbReference>
<dbReference type="InterPro" id="IPR004217">
    <property type="entry name" value="Tim10-like"/>
</dbReference>
<protein>
    <recommendedName>
        <fullName evidence="1">Mitochondrial import inner membrane translocase subunit</fullName>
    </recommendedName>
</protein>
<keyword evidence="1" id="KW-0143">Chaperone</keyword>
<evidence type="ECO:0000256" key="1">
    <source>
        <dbReference type="RuleBase" id="RU367043"/>
    </source>
</evidence>
<keyword evidence="1" id="KW-0653">Protein transport</keyword>
<sequence>MENLQDPKMRQFVEMETQKQKFQQLVYQLNDQCWEMCMDKPGQKLDSKVETCLTNCVQRFIDTTNFVVNRLESTTLPTSSSSEFS</sequence>
<organism evidence="3 4">
    <name type="scientific">Patella caerulea</name>
    <name type="common">Rayed Mediterranean limpet</name>
    <dbReference type="NCBI Taxonomy" id="87958"/>
    <lineage>
        <taxon>Eukaryota</taxon>
        <taxon>Metazoa</taxon>
        <taxon>Spiralia</taxon>
        <taxon>Lophotrochozoa</taxon>
        <taxon>Mollusca</taxon>
        <taxon>Gastropoda</taxon>
        <taxon>Patellogastropoda</taxon>
        <taxon>Patelloidea</taxon>
        <taxon>Patellidae</taxon>
        <taxon>Patella</taxon>
    </lineage>
</organism>